<keyword evidence="1" id="KW-0472">Membrane</keyword>
<accession>A0A1I6PHT7</accession>
<feature type="transmembrane region" description="Helical" evidence="1">
    <location>
        <begin position="12"/>
        <end position="35"/>
    </location>
</feature>
<gene>
    <name evidence="2" type="ORF">SAMN05660874_00797</name>
</gene>
<dbReference type="EMBL" id="FOZX01000001">
    <property type="protein sequence ID" value="SFS39719.1"/>
    <property type="molecule type" value="Genomic_DNA"/>
</dbReference>
<keyword evidence="1" id="KW-0812">Transmembrane</keyword>
<proteinExistence type="predicted"/>
<evidence type="ECO:0000313" key="2">
    <source>
        <dbReference type="EMBL" id="SFS39719.1"/>
    </source>
</evidence>
<reference evidence="3" key="1">
    <citation type="submission" date="2016-10" db="EMBL/GenBank/DDBJ databases">
        <authorList>
            <person name="Varghese N."/>
            <person name="Submissions S."/>
        </authorList>
    </citation>
    <scope>NUCLEOTIDE SEQUENCE [LARGE SCALE GENOMIC DNA]</scope>
    <source>
        <strain evidence="3">DSM 44771</strain>
    </source>
</reference>
<feature type="transmembrane region" description="Helical" evidence="1">
    <location>
        <begin position="55"/>
        <end position="81"/>
    </location>
</feature>
<evidence type="ECO:0000256" key="1">
    <source>
        <dbReference type="SAM" id="Phobius"/>
    </source>
</evidence>
<dbReference type="OrthoDB" id="5244396at2"/>
<name>A0A1I6PHT7_9PSEU</name>
<evidence type="ECO:0000313" key="3">
    <source>
        <dbReference type="Proteomes" id="UP000198852"/>
    </source>
</evidence>
<keyword evidence="1" id="KW-1133">Transmembrane helix</keyword>
<dbReference type="STRING" id="95161.SAMN05660874_00797"/>
<protein>
    <submittedName>
        <fullName evidence="2">ABC-2 type transport system permease protein</fullName>
    </submittedName>
</protein>
<feature type="transmembrane region" description="Helical" evidence="1">
    <location>
        <begin position="256"/>
        <end position="277"/>
    </location>
</feature>
<dbReference type="AlphaFoldDB" id="A0A1I6PHT7"/>
<feature type="transmembrane region" description="Helical" evidence="1">
    <location>
        <begin position="174"/>
        <end position="196"/>
    </location>
</feature>
<keyword evidence="3" id="KW-1185">Reference proteome</keyword>
<feature type="transmembrane region" description="Helical" evidence="1">
    <location>
        <begin position="142"/>
        <end position="162"/>
    </location>
</feature>
<organism evidence="2 3">
    <name type="scientific">Saccharopolyspora flava</name>
    <dbReference type="NCBI Taxonomy" id="95161"/>
    <lineage>
        <taxon>Bacteria</taxon>
        <taxon>Bacillati</taxon>
        <taxon>Actinomycetota</taxon>
        <taxon>Actinomycetes</taxon>
        <taxon>Pseudonocardiales</taxon>
        <taxon>Pseudonocardiaceae</taxon>
        <taxon>Saccharopolyspora</taxon>
    </lineage>
</organism>
<dbReference type="Proteomes" id="UP000198852">
    <property type="component" value="Unassembled WGS sequence"/>
</dbReference>
<sequence length="284" mass="29744">MIALIKAEYRKIFTTSLWWALLIPVVVLGFGAGWLGTAFGGIIDMIEEFSASLPLGLLSVALSTNFGTIFALLFGAMAFAGEFRSKSITTTYLTANPRSSVLWAKLIACAGVGVLYGLANVLVASFGALLGAGQDMGNFGSFGSWLGVGGAGVLSMLLWTLLGVGFGALIANSVLVIILPLVYKFAIEFILSISLIDTAISGISPYLPGAAGNGIVSNLAVPLFVSAVAGPDEPNTPRAAFELLHLFFGGTYGHPWWASLLTFLGYTALFVAGGWFVSTRRDVV</sequence>
<feature type="transmembrane region" description="Helical" evidence="1">
    <location>
        <begin position="102"/>
        <end position="130"/>
    </location>
</feature>
<dbReference type="RefSeq" id="WP_093414632.1">
    <property type="nucleotide sequence ID" value="NZ_FOZX01000001.1"/>
</dbReference>